<dbReference type="Pfam" id="PF07977">
    <property type="entry name" value="FabA"/>
    <property type="match status" value="1"/>
</dbReference>
<sequence length="349" mass="38392">MQEYSIEELNRLDDEALKVLDWKNLKCLNGRLLELHAEGQLGNDTFAKLPRKPILCIDQIERIDEDGIDATFTFPSDAADWAYDTNESLEMLFQDQLDQLVGFWGSRKADGIGRALSSGNCTLHQPLKFEAGKQMTFAMTRKKWVVNKATGTGTAIFDGAMLDADGEMILETKKVIVGILLPEEIHALRAKYGGELGVKAGADASTLSGLTIPVHDEGTMTVEETENGFTVNATQAINPTLWPLAYHFKGDPVVPGNFGTHGMITLLKQVAREKLGMSNPTFKSMFAKKFSGMIFEDPKQIRFELTGVTKTEEGTVVAALASLYLETSDGELMIEAPIYTFKKLTVAEA</sequence>
<gene>
    <name evidence="2" type="ORF">DKT75_09940</name>
</gene>
<dbReference type="EMBL" id="QGKL01000029">
    <property type="protein sequence ID" value="PWQ96298.1"/>
    <property type="molecule type" value="Genomic_DNA"/>
</dbReference>
<organism evidence="2 3">
    <name type="scientific">Leucothrix arctica</name>
    <dbReference type="NCBI Taxonomy" id="1481894"/>
    <lineage>
        <taxon>Bacteria</taxon>
        <taxon>Pseudomonadati</taxon>
        <taxon>Pseudomonadota</taxon>
        <taxon>Gammaproteobacteria</taxon>
        <taxon>Thiotrichales</taxon>
        <taxon>Thiotrichaceae</taxon>
        <taxon>Leucothrix</taxon>
    </lineage>
</organism>
<proteinExistence type="predicted"/>
<dbReference type="InterPro" id="IPR013114">
    <property type="entry name" value="FabA_FabZ"/>
</dbReference>
<dbReference type="AlphaFoldDB" id="A0A317CCM0"/>
<dbReference type="OrthoDB" id="9786735at2"/>
<dbReference type="GO" id="GO:0016829">
    <property type="term" value="F:lyase activity"/>
    <property type="evidence" value="ECO:0007669"/>
    <property type="project" value="UniProtKB-KW"/>
</dbReference>
<protein>
    <recommendedName>
        <fullName evidence="4">Acyl dehydratase</fullName>
    </recommendedName>
</protein>
<evidence type="ECO:0008006" key="4">
    <source>
        <dbReference type="Google" id="ProtNLM"/>
    </source>
</evidence>
<evidence type="ECO:0000313" key="3">
    <source>
        <dbReference type="Proteomes" id="UP000245506"/>
    </source>
</evidence>
<dbReference type="InterPro" id="IPR029069">
    <property type="entry name" value="HotDog_dom_sf"/>
</dbReference>
<dbReference type="Gene3D" id="3.10.129.10">
    <property type="entry name" value="Hotdog Thioesterase"/>
    <property type="match status" value="2"/>
</dbReference>
<accession>A0A317CCM0</accession>
<evidence type="ECO:0000313" key="2">
    <source>
        <dbReference type="EMBL" id="PWQ96298.1"/>
    </source>
</evidence>
<evidence type="ECO:0000256" key="1">
    <source>
        <dbReference type="ARBA" id="ARBA00023239"/>
    </source>
</evidence>
<dbReference type="Proteomes" id="UP000245506">
    <property type="component" value="Unassembled WGS sequence"/>
</dbReference>
<dbReference type="RefSeq" id="WP_109823270.1">
    <property type="nucleotide sequence ID" value="NZ_QGKL01000029.1"/>
</dbReference>
<name>A0A317CCM0_9GAMM</name>
<reference evidence="2 3" key="1">
    <citation type="submission" date="2018-05" db="EMBL/GenBank/DDBJ databases">
        <title>Leucothrix arctica sp. nov., isolated from Arctic seawater.</title>
        <authorList>
            <person name="Choi A."/>
            <person name="Baek K."/>
        </authorList>
    </citation>
    <scope>NUCLEOTIDE SEQUENCE [LARGE SCALE GENOMIC DNA]</scope>
    <source>
        <strain evidence="2 3">IMCC9719</strain>
    </source>
</reference>
<keyword evidence="3" id="KW-1185">Reference proteome</keyword>
<dbReference type="SUPFAM" id="SSF54637">
    <property type="entry name" value="Thioesterase/thiol ester dehydrase-isomerase"/>
    <property type="match status" value="2"/>
</dbReference>
<keyword evidence="1" id="KW-0456">Lyase</keyword>
<comment type="caution">
    <text evidence="2">The sequence shown here is derived from an EMBL/GenBank/DDBJ whole genome shotgun (WGS) entry which is preliminary data.</text>
</comment>